<evidence type="ECO:0000313" key="2">
    <source>
        <dbReference type="EMBL" id="NBI08404.1"/>
    </source>
</evidence>
<keyword evidence="3" id="KW-1185">Reference proteome</keyword>
<reference evidence="2 3" key="1">
    <citation type="submission" date="2018-08" db="EMBL/GenBank/DDBJ databases">
        <title>Murine metabolic-syndrome-specific gut microbial biobank.</title>
        <authorList>
            <person name="Liu C."/>
        </authorList>
    </citation>
    <scope>NUCLEOTIDE SEQUENCE [LARGE SCALE GENOMIC DNA]</scope>
    <source>
        <strain evidence="2 3">583</strain>
    </source>
</reference>
<evidence type="ECO:0000313" key="3">
    <source>
        <dbReference type="Proteomes" id="UP000467132"/>
    </source>
</evidence>
<comment type="caution">
    <text evidence="2">The sequence shown here is derived from an EMBL/GenBank/DDBJ whole genome shotgun (WGS) entry which is preliminary data.</text>
</comment>
<sequence>MQRNGRRKHHFGCVVLGAAPAQNGLRKRLFGAGAKKTTKKKDPESSIWGQVHIPGAHRAKEAGFGAGVTAPRVLTPLTWIFPASFLRGFVLVLGFFLFVCF</sequence>
<dbReference type="Proteomes" id="UP000467132">
    <property type="component" value="Unassembled WGS sequence"/>
</dbReference>
<protein>
    <submittedName>
        <fullName evidence="2">Uncharacterized protein</fullName>
    </submittedName>
</protein>
<keyword evidence="1" id="KW-0472">Membrane</keyword>
<dbReference type="EMBL" id="QXXA01000050">
    <property type="protein sequence ID" value="NBI08404.1"/>
    <property type="molecule type" value="Genomic_DNA"/>
</dbReference>
<keyword evidence="1" id="KW-0812">Transmembrane</keyword>
<proteinExistence type="predicted"/>
<feature type="transmembrane region" description="Helical" evidence="1">
    <location>
        <begin position="79"/>
        <end position="100"/>
    </location>
</feature>
<evidence type="ECO:0000256" key="1">
    <source>
        <dbReference type="SAM" id="Phobius"/>
    </source>
</evidence>
<organism evidence="2 3">
    <name type="scientific">Senegalia massiliensis</name>
    <dbReference type="NCBI Taxonomy" id="1720316"/>
    <lineage>
        <taxon>Bacteria</taxon>
        <taxon>Bacillati</taxon>
        <taxon>Bacillota</taxon>
        <taxon>Clostridia</taxon>
        <taxon>Eubacteriales</taxon>
        <taxon>Clostridiaceae</taxon>
        <taxon>Senegalia</taxon>
    </lineage>
</organism>
<accession>A0A845R298</accession>
<keyword evidence="1" id="KW-1133">Transmembrane helix</keyword>
<name>A0A845R298_9CLOT</name>
<gene>
    <name evidence="2" type="ORF">D3Z33_16270</name>
</gene>
<dbReference type="AlphaFoldDB" id="A0A845R298"/>